<evidence type="ECO:0000256" key="11">
    <source>
        <dbReference type="ARBA" id="ARBA00049399"/>
    </source>
</evidence>
<dbReference type="SFLD" id="SFLDS00005">
    <property type="entry name" value="Isoprenoid_Synthase_Type_I"/>
    <property type="match status" value="1"/>
</dbReference>
<comment type="catalytic activity">
    <reaction evidence="11">
        <text>isopentenyl diphosphate + (2E)-geranyl diphosphate = (2E,6E)-farnesyl diphosphate + diphosphate</text>
        <dbReference type="Rhea" id="RHEA:19361"/>
        <dbReference type="ChEBI" id="CHEBI:33019"/>
        <dbReference type="ChEBI" id="CHEBI:58057"/>
        <dbReference type="ChEBI" id="CHEBI:128769"/>
        <dbReference type="ChEBI" id="CHEBI:175763"/>
        <dbReference type="EC" id="2.5.1.10"/>
    </reaction>
</comment>
<dbReference type="RefSeq" id="WP_187036599.1">
    <property type="nucleotide sequence ID" value="NZ_CP060286.1"/>
</dbReference>
<dbReference type="Gene3D" id="1.10.600.10">
    <property type="entry name" value="Farnesyl Diphosphate Synthase"/>
    <property type="match status" value="1"/>
</dbReference>
<gene>
    <name evidence="13" type="ORF">HCR03_02805</name>
</gene>
<dbReference type="GO" id="GO:0004337">
    <property type="term" value="F:(2E,6E)-farnesyl diphosphate synthase activity"/>
    <property type="evidence" value="ECO:0007669"/>
    <property type="project" value="UniProtKB-EC"/>
</dbReference>
<dbReference type="Pfam" id="PF00348">
    <property type="entry name" value="polyprenyl_synt"/>
    <property type="match status" value="1"/>
</dbReference>
<keyword evidence="8" id="KW-0414">Isoprene biosynthesis</keyword>
<dbReference type="EC" id="2.5.1.10" evidence="3"/>
<reference evidence="13 14" key="1">
    <citation type="submission" date="2020-08" db="EMBL/GenBank/DDBJ databases">
        <title>The isolate Caproiciproducens sp. 7D4C2 produces n-caproate at mildly acidic conditions from hexoses: genome and rBOX comparison with related strains and chain-elongating bacteria.</title>
        <authorList>
            <person name="Esquivel-Elizondo S."/>
            <person name="Bagci C."/>
            <person name="Temovska M."/>
            <person name="Jeon B.S."/>
            <person name="Bessarab I."/>
            <person name="Williams R.B.H."/>
            <person name="Huson D.H."/>
            <person name="Angenent L.T."/>
        </authorList>
    </citation>
    <scope>NUCLEOTIDE SEQUENCE [LARGE SCALE GENOMIC DNA]</scope>
    <source>
        <strain evidence="13 14">7D4C2</strain>
    </source>
</reference>
<evidence type="ECO:0000256" key="6">
    <source>
        <dbReference type="ARBA" id="ARBA00022723"/>
    </source>
</evidence>
<evidence type="ECO:0000256" key="5">
    <source>
        <dbReference type="ARBA" id="ARBA00022679"/>
    </source>
</evidence>
<evidence type="ECO:0000256" key="2">
    <source>
        <dbReference type="ARBA" id="ARBA00006706"/>
    </source>
</evidence>
<dbReference type="GO" id="GO:0016114">
    <property type="term" value="P:terpenoid biosynthetic process"/>
    <property type="evidence" value="ECO:0007669"/>
    <property type="project" value="UniProtKB-ARBA"/>
</dbReference>
<dbReference type="KEGG" id="cfem:HCR03_02805"/>
<keyword evidence="7" id="KW-0460">Magnesium</keyword>
<evidence type="ECO:0000256" key="9">
    <source>
        <dbReference type="ARBA" id="ARBA00032380"/>
    </source>
</evidence>
<keyword evidence="6" id="KW-0479">Metal-binding</keyword>
<dbReference type="InterPro" id="IPR053378">
    <property type="entry name" value="Prenyl_diphosphate_synthase"/>
</dbReference>
<dbReference type="Proteomes" id="UP000515909">
    <property type="component" value="Chromosome"/>
</dbReference>
<dbReference type="NCBIfam" id="NF045485">
    <property type="entry name" value="FPPsyn"/>
    <property type="match status" value="1"/>
</dbReference>
<proteinExistence type="inferred from homology"/>
<keyword evidence="5 12" id="KW-0808">Transferase</keyword>
<protein>
    <recommendedName>
        <fullName evidence="4">Farnesyl diphosphate synthase</fullName>
        <ecNumber evidence="3">2.5.1.10</ecNumber>
    </recommendedName>
    <alternativeName>
        <fullName evidence="10">(2E,6E)-farnesyl diphosphate synthase</fullName>
    </alternativeName>
    <alternativeName>
        <fullName evidence="9">Geranyltranstransferase</fullName>
    </alternativeName>
</protein>
<evidence type="ECO:0000256" key="4">
    <source>
        <dbReference type="ARBA" id="ARBA00015100"/>
    </source>
</evidence>
<dbReference type="PROSITE" id="PS00444">
    <property type="entry name" value="POLYPRENYL_SYNTHASE_2"/>
    <property type="match status" value="1"/>
</dbReference>
<comment type="similarity">
    <text evidence="2 12">Belongs to the FPP/GGPP synthase family.</text>
</comment>
<dbReference type="SFLD" id="SFLDG01017">
    <property type="entry name" value="Polyprenyl_Transferase_Like"/>
    <property type="match status" value="1"/>
</dbReference>
<dbReference type="EMBL" id="CP060286">
    <property type="protein sequence ID" value="QNK41251.1"/>
    <property type="molecule type" value="Genomic_DNA"/>
</dbReference>
<dbReference type="PROSITE" id="PS00723">
    <property type="entry name" value="POLYPRENYL_SYNTHASE_1"/>
    <property type="match status" value="1"/>
</dbReference>
<evidence type="ECO:0000256" key="1">
    <source>
        <dbReference type="ARBA" id="ARBA00001946"/>
    </source>
</evidence>
<evidence type="ECO:0000256" key="7">
    <source>
        <dbReference type="ARBA" id="ARBA00022842"/>
    </source>
</evidence>
<name>A0A7G8TCB0_9FIRM</name>
<evidence type="ECO:0000313" key="13">
    <source>
        <dbReference type="EMBL" id="QNK41251.1"/>
    </source>
</evidence>
<dbReference type="GO" id="GO:0046872">
    <property type="term" value="F:metal ion binding"/>
    <property type="evidence" value="ECO:0007669"/>
    <property type="project" value="UniProtKB-KW"/>
</dbReference>
<evidence type="ECO:0000256" key="12">
    <source>
        <dbReference type="RuleBase" id="RU004466"/>
    </source>
</evidence>
<dbReference type="SUPFAM" id="SSF48576">
    <property type="entry name" value="Terpenoid synthases"/>
    <property type="match status" value="1"/>
</dbReference>
<sequence length="295" mass="31645">MSRIEPRNYAEAIQAGLEKYVPEEKLLQGGLFQAMRYSLLLGGKRIRPILLLEFCGACGGDQESAIPFACALEMIHTYSLIHDDLPCMDDDSMRRGKPSNHVVFGEARALLAGDALLTMAFETMLSQDSIASVGPQRAARAAGILARASGAYGMAGGQMIDLQSEDQKIPADTLIYMDECKTGALIVAAAKMGCVLADAEEEKLHAAEKYAKSIGLAFQIQDDILDVEGEQDSLGKPIGSDLENGKSTYVSILGMEKARALVQSLTDEATAALSCFGARGDYLRELAIALSSRKN</sequence>
<dbReference type="PANTHER" id="PTHR43281:SF1">
    <property type="entry name" value="FARNESYL DIPHOSPHATE SYNTHASE"/>
    <property type="match status" value="1"/>
</dbReference>
<dbReference type="FunFam" id="1.10.600.10:FF:000001">
    <property type="entry name" value="Geranylgeranyl diphosphate synthase"/>
    <property type="match status" value="1"/>
</dbReference>
<accession>A0A7G8TCB0</accession>
<evidence type="ECO:0000313" key="14">
    <source>
        <dbReference type="Proteomes" id="UP000515909"/>
    </source>
</evidence>
<evidence type="ECO:0000256" key="10">
    <source>
        <dbReference type="ARBA" id="ARBA00032873"/>
    </source>
</evidence>
<dbReference type="InterPro" id="IPR000092">
    <property type="entry name" value="Polyprenyl_synt"/>
</dbReference>
<dbReference type="PANTHER" id="PTHR43281">
    <property type="entry name" value="FARNESYL DIPHOSPHATE SYNTHASE"/>
    <property type="match status" value="1"/>
</dbReference>
<organism evidence="13 14">
    <name type="scientific">Caproicibacter fermentans</name>
    <dbReference type="NCBI Taxonomy" id="2576756"/>
    <lineage>
        <taxon>Bacteria</taxon>
        <taxon>Bacillati</taxon>
        <taxon>Bacillota</taxon>
        <taxon>Clostridia</taxon>
        <taxon>Eubacteriales</taxon>
        <taxon>Acutalibacteraceae</taxon>
        <taxon>Caproicibacter</taxon>
    </lineage>
</organism>
<dbReference type="InterPro" id="IPR008949">
    <property type="entry name" value="Isoprenoid_synthase_dom_sf"/>
</dbReference>
<comment type="cofactor">
    <cofactor evidence="1">
        <name>Mg(2+)</name>
        <dbReference type="ChEBI" id="CHEBI:18420"/>
    </cofactor>
</comment>
<evidence type="ECO:0000256" key="3">
    <source>
        <dbReference type="ARBA" id="ARBA00012439"/>
    </source>
</evidence>
<dbReference type="AlphaFoldDB" id="A0A7G8TCB0"/>
<dbReference type="CDD" id="cd00685">
    <property type="entry name" value="Trans_IPPS_HT"/>
    <property type="match status" value="1"/>
</dbReference>
<evidence type="ECO:0000256" key="8">
    <source>
        <dbReference type="ARBA" id="ARBA00023229"/>
    </source>
</evidence>
<dbReference type="GO" id="GO:0005737">
    <property type="term" value="C:cytoplasm"/>
    <property type="evidence" value="ECO:0007669"/>
    <property type="project" value="UniProtKB-ARBA"/>
</dbReference>
<dbReference type="InterPro" id="IPR033749">
    <property type="entry name" value="Polyprenyl_synt_CS"/>
</dbReference>